<accession>A0A0U5K1S7</accession>
<proteinExistence type="predicted"/>
<dbReference type="EMBL" id="LN887685">
    <property type="protein sequence ID" value="CUR42501.1"/>
    <property type="molecule type" value="Genomic_DNA"/>
</dbReference>
<organism evidence="1 2">
    <name type="scientific">Limosilactobacillus reuteri</name>
    <name type="common">Lactobacillus reuteri</name>
    <dbReference type="NCBI Taxonomy" id="1598"/>
    <lineage>
        <taxon>Bacteria</taxon>
        <taxon>Bacillati</taxon>
        <taxon>Bacillota</taxon>
        <taxon>Bacilli</taxon>
        <taxon>Lactobacillales</taxon>
        <taxon>Lactobacillaceae</taxon>
        <taxon>Limosilactobacillus</taxon>
    </lineage>
</organism>
<dbReference type="Proteomes" id="UP000235484">
    <property type="component" value="Unassembled WGS sequence"/>
</dbReference>
<evidence type="ECO:0000313" key="1">
    <source>
        <dbReference type="EMBL" id="CUR42501.1"/>
    </source>
</evidence>
<sequence length="380" mass="43947">MEHITFAELAKIVIDNMPGSTQEEKLTKLFKWLANDHVDPKAISISKTTASRILNGGYSKKVVDALSNRFRNKEEFDHEMSESLENDTLKSISDQLKQKGLKNGKEENIYASTAPRVIYREMEKMIKDIAKNKKSSKFIEIPDNSRSMDSPKPRYNNVIKDINQTFKSRFPGSKEFQNSFSILVTHSDNISDASFSIDKQRWQLIKSKVKESLLIVTRVRYTPNDPIMQNYHPFGILANEELPIHFKGEEKYYVKQNHETKISYFVDEQGNRLKKDGKFVKALKTIAELNPPVPDTAYLCEITSFDDQQIPNSDNIKVKLICHLISAIPYRTIWNNRQYFGISDDVFFNTSNDSNYQHISNIDFLNRLKKILNKLNQSSD</sequence>
<reference evidence="2" key="1">
    <citation type="submission" date="2015-10" db="EMBL/GenBank/DDBJ databases">
        <authorList>
            <person name="Crossman L.C."/>
        </authorList>
    </citation>
    <scope>NUCLEOTIDE SEQUENCE [LARGE SCALE GENOMIC DNA]</scope>
    <source>
        <strain evidence="2">20-2</strain>
    </source>
</reference>
<evidence type="ECO:0000313" key="2">
    <source>
        <dbReference type="Proteomes" id="UP000235484"/>
    </source>
</evidence>
<gene>
    <name evidence="1" type="ORF">LRLP16767_LR202_02161</name>
</gene>
<name>A0A0U5K1S7_LIMRT</name>
<dbReference type="RefSeq" id="WP_102816994.1">
    <property type="nucleotide sequence ID" value="NZ_LN887685.1"/>
</dbReference>
<protein>
    <submittedName>
        <fullName evidence="1">Uncharacterized protein</fullName>
    </submittedName>
</protein>
<dbReference type="AlphaFoldDB" id="A0A0U5K1S7"/>